<dbReference type="GO" id="GO:0003723">
    <property type="term" value="F:RNA binding"/>
    <property type="evidence" value="ECO:0007669"/>
    <property type="project" value="InterPro"/>
</dbReference>
<evidence type="ECO:0008006" key="7">
    <source>
        <dbReference type="Google" id="ProtNLM"/>
    </source>
</evidence>
<dbReference type="Gene3D" id="3.40.50.2300">
    <property type="match status" value="1"/>
</dbReference>
<name>A0A084QDM1_STAC4</name>
<reference evidence="5 6" key="1">
    <citation type="journal article" date="2014" name="BMC Genomics">
        <title>Comparative genome sequencing reveals chemotype-specific gene clusters in the toxigenic black mold Stachybotrys.</title>
        <authorList>
            <person name="Semeiks J."/>
            <person name="Borek D."/>
            <person name="Otwinowski Z."/>
            <person name="Grishin N.V."/>
        </authorList>
    </citation>
    <scope>NUCLEOTIDE SEQUENCE [LARGE SCALE GENOMIC DNA]</scope>
    <source>
        <strain evidence="5 6">IBT 40285</strain>
    </source>
</reference>
<accession>A0A084QDM1</accession>
<dbReference type="InterPro" id="IPR003165">
    <property type="entry name" value="Piwi"/>
</dbReference>
<evidence type="ECO:0000256" key="1">
    <source>
        <dbReference type="RuleBase" id="RU361178"/>
    </source>
</evidence>
<dbReference type="SMART" id="SM00950">
    <property type="entry name" value="Piwi"/>
    <property type="match status" value="1"/>
</dbReference>
<dbReference type="Pfam" id="PF08699">
    <property type="entry name" value="ArgoL1"/>
    <property type="match status" value="1"/>
</dbReference>
<dbReference type="OrthoDB" id="10252740at2759"/>
<feature type="compositionally biased region" description="Basic and acidic residues" evidence="2">
    <location>
        <begin position="52"/>
        <end position="65"/>
    </location>
</feature>
<gene>
    <name evidence="5" type="ORF">S40285_02101</name>
</gene>
<dbReference type="SUPFAM" id="SSF53098">
    <property type="entry name" value="Ribonuclease H-like"/>
    <property type="match status" value="1"/>
</dbReference>
<comment type="similarity">
    <text evidence="1">Belongs to the argonaute family.</text>
</comment>
<dbReference type="Proteomes" id="UP000028524">
    <property type="component" value="Unassembled WGS sequence"/>
</dbReference>
<feature type="region of interest" description="Disordered" evidence="2">
    <location>
        <begin position="1"/>
        <end position="78"/>
    </location>
</feature>
<dbReference type="InterPro" id="IPR032474">
    <property type="entry name" value="Argonaute_N"/>
</dbReference>
<dbReference type="OMA" id="CFAQQQH"/>
<dbReference type="STRING" id="1283841.A0A084QDM1"/>
<sequence>MSDRGDSPSRRPGSRDSSPSRPGSSGGDRPRASSGASGSQPTGYPAPLGFDPARENQEKDKRGNTRMELPPDAYTSPDQQNMFALRGNKFNTQGKPDTVLVNQYRMTKFNFNKTIYQYDVALSPQPDKVAPVMRKIWQHPKFKSMLSKYNGDMWISDSKALAWAPVQVAELRCQVDLDENDRPADKKPREGSVFHITLRNTTKINIAVIQEYLNRKMSYGNDIEQAQNFLDHLIRQRPSENLLSIKRNFYNRNGAPRHLDDLVEVHKGAYVSLRMSHNMNQGGLGLALNADVANTCFWIGGRPLDKVALNLLKTADRRWSKIDMVKAIDILRPEKRDNRVQSSDAFKQLRKLRGLKFKVRHPKRPEHLLNKVYSIDDFPFSDKFGPDGGNARNVTFDYNGRQTSIVDYFQSKYGAAMRWSRAPVIKSGKNAYFPLEFCVLEPLQRYSFKLNPQQTADMIKIAVTRPNQRRADIEENVKGLQLDSDPYLKTYGVAFEPTFTKAECRIIAPPVVQFNVGTADPKFSGRWDLRGKKFWKKNVAPLTSWCFIAMENCVSFPQIQQFAQTFKSTFLGHGGVCNSDPLLLNVPGPSQTNAAKAIEWAFEETKKKSGYPQLIFVVVEARNSAHYERLKKSADCRFGVLSQMVNSVAVRQNNGQYHSNVCMKVNAKLGGATSCTAAPWKPVQAGRGPPSTYFPKDRPTMIIGVDISHAAPGGVTPSFAAMTMSVDPDATRYAAVCETNGYRVEILTQKNARNLFGQLFAQWCSGHPNMFPKHIIYMRDGVAEGQFAHVIEQEIAHIKAYLRERAPKMPLPKFTVIIATKRHHIRFFPQKGDKNGNTLPGTVVEKEVTHPFMWDFYLNSHVAIQGTARPVHYHVLLDEMGIPVNDLQKMIYHQCYSYARSTTPVSLHPAVYYAHLASNRCRPHENIATSEGFRVGGKGHEVIRDAIAKGKTMRQPDRAAEAPQLLTIGGSNTPNAGQDEIRQRNFFRGTMWYI</sequence>
<evidence type="ECO:0000256" key="2">
    <source>
        <dbReference type="SAM" id="MobiDB-lite"/>
    </source>
</evidence>
<dbReference type="Gene3D" id="3.30.420.10">
    <property type="entry name" value="Ribonuclease H-like superfamily/Ribonuclease H"/>
    <property type="match status" value="1"/>
</dbReference>
<dbReference type="InterPro" id="IPR014811">
    <property type="entry name" value="ArgoL1"/>
</dbReference>
<dbReference type="EMBL" id="KL660818">
    <property type="protein sequence ID" value="KFA62056.1"/>
    <property type="molecule type" value="Genomic_DNA"/>
</dbReference>
<dbReference type="PROSITE" id="PS50822">
    <property type="entry name" value="PIWI"/>
    <property type="match status" value="1"/>
</dbReference>
<feature type="domain" description="PAZ" evidence="3">
    <location>
        <begin position="326"/>
        <end position="442"/>
    </location>
</feature>
<dbReference type="HOGENOM" id="CLU_004544_4_3_1"/>
<dbReference type="Pfam" id="PF02170">
    <property type="entry name" value="PAZ"/>
    <property type="match status" value="1"/>
</dbReference>
<dbReference type="SUPFAM" id="SSF101690">
    <property type="entry name" value="PAZ domain"/>
    <property type="match status" value="1"/>
</dbReference>
<evidence type="ECO:0000313" key="5">
    <source>
        <dbReference type="EMBL" id="KFA62056.1"/>
    </source>
</evidence>
<dbReference type="InterPro" id="IPR012337">
    <property type="entry name" value="RNaseH-like_sf"/>
</dbReference>
<protein>
    <recommendedName>
        <fullName evidence="7">Piwi domain-containing protein</fullName>
    </recommendedName>
</protein>
<dbReference type="CDD" id="cd02846">
    <property type="entry name" value="PAZ_argonaute_like"/>
    <property type="match status" value="1"/>
</dbReference>
<dbReference type="SMART" id="SM01163">
    <property type="entry name" value="DUF1785"/>
    <property type="match status" value="1"/>
</dbReference>
<organism evidence="5 6">
    <name type="scientific">Stachybotrys chlorohalonatus (strain IBT 40285)</name>
    <dbReference type="NCBI Taxonomy" id="1283841"/>
    <lineage>
        <taxon>Eukaryota</taxon>
        <taxon>Fungi</taxon>
        <taxon>Dikarya</taxon>
        <taxon>Ascomycota</taxon>
        <taxon>Pezizomycotina</taxon>
        <taxon>Sordariomycetes</taxon>
        <taxon>Hypocreomycetidae</taxon>
        <taxon>Hypocreales</taxon>
        <taxon>Stachybotryaceae</taxon>
        <taxon>Stachybotrys</taxon>
    </lineage>
</organism>
<evidence type="ECO:0000259" key="3">
    <source>
        <dbReference type="PROSITE" id="PS50821"/>
    </source>
</evidence>
<dbReference type="CDD" id="cd04657">
    <property type="entry name" value="Piwi_ago-like"/>
    <property type="match status" value="1"/>
</dbReference>
<dbReference type="InterPro" id="IPR003100">
    <property type="entry name" value="PAZ_dom"/>
</dbReference>
<dbReference type="Pfam" id="PF02171">
    <property type="entry name" value="Piwi"/>
    <property type="match status" value="1"/>
</dbReference>
<dbReference type="InterPro" id="IPR036085">
    <property type="entry name" value="PAZ_dom_sf"/>
</dbReference>
<dbReference type="PANTHER" id="PTHR22891">
    <property type="entry name" value="EUKARYOTIC TRANSLATION INITIATION FACTOR 2C"/>
    <property type="match status" value="1"/>
</dbReference>
<feature type="domain" description="Piwi" evidence="4">
    <location>
        <begin position="614"/>
        <end position="926"/>
    </location>
</feature>
<evidence type="ECO:0000313" key="6">
    <source>
        <dbReference type="Proteomes" id="UP000028524"/>
    </source>
</evidence>
<dbReference type="SMART" id="SM00949">
    <property type="entry name" value="PAZ"/>
    <property type="match status" value="1"/>
</dbReference>
<dbReference type="AlphaFoldDB" id="A0A084QDM1"/>
<dbReference type="InterPro" id="IPR045246">
    <property type="entry name" value="Piwi_ago-like"/>
</dbReference>
<proteinExistence type="inferred from homology"/>
<evidence type="ECO:0000259" key="4">
    <source>
        <dbReference type="PROSITE" id="PS50822"/>
    </source>
</evidence>
<dbReference type="InParanoid" id="A0A084QDM1"/>
<dbReference type="Pfam" id="PF16486">
    <property type="entry name" value="ArgoN"/>
    <property type="match status" value="1"/>
</dbReference>
<keyword evidence="6" id="KW-1185">Reference proteome</keyword>
<dbReference type="Gene3D" id="2.170.260.10">
    <property type="entry name" value="paz domain"/>
    <property type="match status" value="1"/>
</dbReference>
<dbReference type="InterPro" id="IPR036397">
    <property type="entry name" value="RNaseH_sf"/>
</dbReference>
<dbReference type="PROSITE" id="PS50821">
    <property type="entry name" value="PAZ"/>
    <property type="match status" value="1"/>
</dbReference>